<dbReference type="GO" id="GO:0003677">
    <property type="term" value="F:DNA binding"/>
    <property type="evidence" value="ECO:0007669"/>
    <property type="project" value="UniProtKB-KW"/>
</dbReference>
<evidence type="ECO:0000313" key="7">
    <source>
        <dbReference type="EMBL" id="MBB5704549.1"/>
    </source>
</evidence>
<comment type="caution">
    <text evidence="7">The sequence shown here is derived from an EMBL/GenBank/DDBJ whole genome shotgun (WGS) entry which is preliminary data.</text>
</comment>
<evidence type="ECO:0000256" key="1">
    <source>
        <dbReference type="ARBA" id="ARBA00009402"/>
    </source>
</evidence>
<dbReference type="Pfam" id="PF13700">
    <property type="entry name" value="DUF4158"/>
    <property type="match status" value="1"/>
</dbReference>
<reference evidence="7 8" key="1">
    <citation type="submission" date="2020-08" db="EMBL/GenBank/DDBJ databases">
        <title>Genomic Encyclopedia of Type Strains, Phase IV (KMG-IV): sequencing the most valuable type-strain genomes for metagenomic binning, comparative biology and taxonomic classification.</title>
        <authorList>
            <person name="Goeker M."/>
        </authorList>
    </citation>
    <scope>NUCLEOTIDE SEQUENCE [LARGE SCALE GENOMIC DNA]</scope>
    <source>
        <strain evidence="7 8">DSM 26944</strain>
    </source>
</reference>
<name>A0A7W9ENM0_9HYPH</name>
<evidence type="ECO:0000256" key="3">
    <source>
        <dbReference type="ARBA" id="ARBA00023125"/>
    </source>
</evidence>
<dbReference type="RefSeq" id="WP_183658291.1">
    <property type="nucleotide sequence ID" value="NZ_JACIJG010000035.1"/>
</dbReference>
<dbReference type="EMBL" id="JACIJG010000035">
    <property type="protein sequence ID" value="MBB5704549.1"/>
    <property type="molecule type" value="Genomic_DNA"/>
</dbReference>
<dbReference type="InterPro" id="IPR047653">
    <property type="entry name" value="Tn3-like_transpos"/>
</dbReference>
<proteinExistence type="inferred from homology"/>
<dbReference type="GO" id="GO:0004803">
    <property type="term" value="F:transposase activity"/>
    <property type="evidence" value="ECO:0007669"/>
    <property type="project" value="InterPro"/>
</dbReference>
<organism evidence="7 8">
    <name type="scientific">Brucella daejeonensis</name>
    <dbReference type="NCBI Taxonomy" id="659015"/>
    <lineage>
        <taxon>Bacteria</taxon>
        <taxon>Pseudomonadati</taxon>
        <taxon>Pseudomonadota</taxon>
        <taxon>Alphaproteobacteria</taxon>
        <taxon>Hyphomicrobiales</taxon>
        <taxon>Brucellaceae</taxon>
        <taxon>Brucella/Ochrobactrum group</taxon>
        <taxon>Brucella</taxon>
    </lineage>
</organism>
<feature type="domain" description="Tn3 transposase DDE" evidence="5">
    <location>
        <begin position="571"/>
        <end position="957"/>
    </location>
</feature>
<dbReference type="AlphaFoldDB" id="A0A7W9ENM0"/>
<keyword evidence="2" id="KW-0815">Transposition</keyword>
<evidence type="ECO:0000259" key="5">
    <source>
        <dbReference type="Pfam" id="PF01526"/>
    </source>
</evidence>
<feature type="domain" description="DUF4158" evidence="6">
    <location>
        <begin position="6"/>
        <end position="169"/>
    </location>
</feature>
<keyword evidence="8" id="KW-1185">Reference proteome</keyword>
<dbReference type="NCBIfam" id="NF033527">
    <property type="entry name" value="transpos_Tn3"/>
    <property type="match status" value="1"/>
</dbReference>
<dbReference type="Pfam" id="PF01526">
    <property type="entry name" value="DDE_Tnp_Tn3"/>
    <property type="match status" value="1"/>
</dbReference>
<dbReference type="InterPro" id="IPR002513">
    <property type="entry name" value="Tn3_Tnp_DDE_dom"/>
</dbReference>
<dbReference type="Proteomes" id="UP000555546">
    <property type="component" value="Unassembled WGS sequence"/>
</dbReference>
<dbReference type="InterPro" id="IPR025296">
    <property type="entry name" value="DUF4158"/>
</dbReference>
<gene>
    <name evidence="7" type="ORF">FHS76_004471</name>
</gene>
<evidence type="ECO:0000256" key="2">
    <source>
        <dbReference type="ARBA" id="ARBA00022578"/>
    </source>
</evidence>
<sequence>MPRRHILTERQRSVLFDLPTDELSLLRHYTLADDDLEHIRERRRPENRLGFALQLCALRYPGRSLASGELIPREILSFIGAQLGIAADALITYAARRQTRQQHMEALREIYGYKAFAGRGARDLRDWLFEQAEDARSNEDLAQRFVMQCRNTMTILPAVTTIERLCADALVAAERRIETRIADRLDIGVRERLDGLLTEMTNGNISRFIWLRQFEVGSNSASANRLLDRLEFLRALEIDLEILADIPAHRVARLRRQGERYFTDGLRDISSDRRWAILAVCAVEWEAAIADAIVETHDRIVGKTWREAKRLHDERIANSKTAVTDTLRAFTALGASLLEAHDDGIPLDDVLARSTEWQRLEQLVAAGTQLTSTLADEPLAHVGQGYHRFRRYAPRMLRCLKLKSAPVAEALIAAAHVIGVTGAPTTPATSFLRPNSKWHRYLRARDQGDNRLWEIAVLFHLRDGFRSGDVWLDHSRRYGDLKQVLVPMASAQTNARMAVPIDPHAWLADRKIRLSDGLKRLARAARDGAIPHGSIEDGVLRIDRLIADVPENAEELVLDLYRRMPPVRITDILLEVDAAVGFSDAFPHLRTGAPCSDQIGLLNVLLAEGLNLGLRKMAEASNTHDYWQLSRLARWHVESEALDQALAIVVTAQGKLPMSRVWGMGTTASSDGQFFPSARQGEAMNLVNAKYGNEPGLKAYTHVNDQFAPFASQTIPATVSEAPYILDGLLMNEAGRQIGEQYADTAGFTDHLFGTSAMLGYRLVLRIRDLPSKRLYVFNPATTPKDLRGLVGGKIREELIVANWPDLFRCAATMAAGKIKPSQLLRKLASYPRQNDLAVALREVGRVERTLFIIEWILDTDMQRRAQIGLNKGEAHHALKNALRIGRQGEIRDRTTEGQHYRIAGLNLLTAIIIYWNTAHLGCAIENRRNEGLDVPPELLAHTSPLGWAHILLTGEYLWPIGEKD</sequence>
<keyword evidence="4" id="KW-0233">DNA recombination</keyword>
<evidence type="ECO:0000313" key="8">
    <source>
        <dbReference type="Proteomes" id="UP000555546"/>
    </source>
</evidence>
<keyword evidence="3" id="KW-0238">DNA-binding</keyword>
<dbReference type="GO" id="GO:0006313">
    <property type="term" value="P:DNA transposition"/>
    <property type="evidence" value="ECO:0007669"/>
    <property type="project" value="InterPro"/>
</dbReference>
<comment type="similarity">
    <text evidence="1">Belongs to the transposase 7 family.</text>
</comment>
<evidence type="ECO:0000256" key="4">
    <source>
        <dbReference type="ARBA" id="ARBA00023172"/>
    </source>
</evidence>
<evidence type="ECO:0000259" key="6">
    <source>
        <dbReference type="Pfam" id="PF13700"/>
    </source>
</evidence>
<protein>
    <submittedName>
        <fullName evidence="7">TnpA family transposase</fullName>
    </submittedName>
</protein>
<accession>A0A7W9ENM0</accession>